<evidence type="ECO:0000256" key="1">
    <source>
        <dbReference type="SAM" id="MobiDB-lite"/>
    </source>
</evidence>
<evidence type="ECO:0000313" key="3">
    <source>
        <dbReference type="Proteomes" id="UP000053240"/>
    </source>
</evidence>
<keyword evidence="3" id="KW-1185">Reference proteome</keyword>
<feature type="compositionally biased region" description="Acidic residues" evidence="1">
    <location>
        <begin position="225"/>
        <end position="245"/>
    </location>
</feature>
<feature type="compositionally biased region" description="Low complexity" evidence="1">
    <location>
        <begin position="86"/>
        <end position="112"/>
    </location>
</feature>
<dbReference type="Proteomes" id="UP000053240">
    <property type="component" value="Unassembled WGS sequence"/>
</dbReference>
<feature type="region of interest" description="Disordered" evidence="1">
    <location>
        <begin position="72"/>
        <end position="135"/>
    </location>
</feature>
<feature type="compositionally biased region" description="Basic and acidic residues" evidence="1">
    <location>
        <begin position="72"/>
        <end position="84"/>
    </location>
</feature>
<sequence>MRNVTSQTNLLEIILPSTSRTSRKGVPFLFLELKAKEIFPERRIGTMNLRKLILLAKLLKYLLWRRSQIESTTHDLEMSPERRAKSIAGSRSSRSGATTGKTTGDVTGNTTGVSEETENTQEADAPQDPEDPRDTATYEIITDPQDLRKEIQEIVAQYSEALFLDDIEGACPPVITLDDQQPENDEINTTDKISLDDCEGEGEPDAVELKELVITNQPTVGEAGILDDLEFMDEEPQDDDDDEEE</sequence>
<protein>
    <submittedName>
        <fullName evidence="2">Uncharacterized protein</fullName>
    </submittedName>
</protein>
<dbReference type="EMBL" id="KQ461108">
    <property type="protein sequence ID" value="KPJ09038.1"/>
    <property type="molecule type" value="Genomic_DNA"/>
</dbReference>
<name>A0A194QU30_PAPMA</name>
<organism evidence="2 3">
    <name type="scientific">Papilio machaon</name>
    <name type="common">Old World swallowtail butterfly</name>
    <dbReference type="NCBI Taxonomy" id="76193"/>
    <lineage>
        <taxon>Eukaryota</taxon>
        <taxon>Metazoa</taxon>
        <taxon>Ecdysozoa</taxon>
        <taxon>Arthropoda</taxon>
        <taxon>Hexapoda</taxon>
        <taxon>Insecta</taxon>
        <taxon>Pterygota</taxon>
        <taxon>Neoptera</taxon>
        <taxon>Endopterygota</taxon>
        <taxon>Lepidoptera</taxon>
        <taxon>Glossata</taxon>
        <taxon>Ditrysia</taxon>
        <taxon>Papilionoidea</taxon>
        <taxon>Papilionidae</taxon>
        <taxon>Papilioninae</taxon>
        <taxon>Papilio</taxon>
    </lineage>
</organism>
<feature type="compositionally biased region" description="Acidic residues" evidence="1">
    <location>
        <begin position="115"/>
        <end position="129"/>
    </location>
</feature>
<proteinExistence type="predicted"/>
<reference evidence="2 3" key="1">
    <citation type="journal article" date="2015" name="Nat. Commun.">
        <title>Outbred genome sequencing and CRISPR/Cas9 gene editing in butterflies.</title>
        <authorList>
            <person name="Li X."/>
            <person name="Fan D."/>
            <person name="Zhang W."/>
            <person name="Liu G."/>
            <person name="Zhang L."/>
            <person name="Zhao L."/>
            <person name="Fang X."/>
            <person name="Chen L."/>
            <person name="Dong Y."/>
            <person name="Chen Y."/>
            <person name="Ding Y."/>
            <person name="Zhao R."/>
            <person name="Feng M."/>
            <person name="Zhu Y."/>
            <person name="Feng Y."/>
            <person name="Jiang X."/>
            <person name="Zhu D."/>
            <person name="Xiang H."/>
            <person name="Feng X."/>
            <person name="Li S."/>
            <person name="Wang J."/>
            <person name="Zhang G."/>
            <person name="Kronforst M.R."/>
            <person name="Wang W."/>
        </authorList>
    </citation>
    <scope>NUCLEOTIDE SEQUENCE [LARGE SCALE GENOMIC DNA]</scope>
    <source>
        <strain evidence="2">Ya'a_city_454_Pm</strain>
        <tissue evidence="2">Whole body</tissue>
    </source>
</reference>
<dbReference type="AlphaFoldDB" id="A0A194QU30"/>
<evidence type="ECO:0000313" key="2">
    <source>
        <dbReference type="EMBL" id="KPJ09038.1"/>
    </source>
</evidence>
<gene>
    <name evidence="2" type="ORF">RR48_15179</name>
</gene>
<dbReference type="InParanoid" id="A0A194QU30"/>
<accession>A0A194QU30</accession>
<feature type="region of interest" description="Disordered" evidence="1">
    <location>
        <begin position="220"/>
        <end position="245"/>
    </location>
</feature>